<organism evidence="1 2">
    <name type="scientific">Halobacillus litoralis</name>
    <dbReference type="NCBI Taxonomy" id="45668"/>
    <lineage>
        <taxon>Bacteria</taxon>
        <taxon>Bacillati</taxon>
        <taxon>Bacillota</taxon>
        <taxon>Bacilli</taxon>
        <taxon>Bacillales</taxon>
        <taxon>Bacillaceae</taxon>
        <taxon>Halobacillus</taxon>
    </lineage>
</organism>
<reference evidence="1 2" key="1">
    <citation type="submission" date="2019-11" db="EMBL/GenBank/DDBJ databases">
        <title>Genome sequences of 17 halophilic strains isolated from different environments.</title>
        <authorList>
            <person name="Furrow R.E."/>
        </authorList>
    </citation>
    <scope>NUCLEOTIDE SEQUENCE [LARGE SCALE GENOMIC DNA]</scope>
    <source>
        <strain evidence="1 2">22511_23_Filter</strain>
    </source>
</reference>
<accession>A0A845DNS8</accession>
<proteinExistence type="predicted"/>
<sequence>MFTVHSRLEVKPQSLYKSQKQQFTIRSGETLIGMVEETVESASSWKDQLLQLVSLHFLSSKNFCVTNAKAEPLAAFRKKRGLNQKVDLFDQHGNWMAVLEQKLKFSSQRLSVRDTAGRLLLTAEGRNGSLVFVVYAEGDPAFKLSTIKKRSIPYPTTKEALTSMDHYEIANDSALSEFQQLLILMIPVIVFDQLHNA</sequence>
<comment type="caution">
    <text evidence="1">The sequence shown here is derived from an EMBL/GenBank/DDBJ whole genome shotgun (WGS) entry which is preliminary data.</text>
</comment>
<dbReference type="EMBL" id="WMET01000001">
    <property type="protein sequence ID" value="MYL18878.1"/>
    <property type="molecule type" value="Genomic_DNA"/>
</dbReference>
<gene>
    <name evidence="1" type="ORF">GLW04_03190</name>
</gene>
<evidence type="ECO:0000313" key="2">
    <source>
        <dbReference type="Proteomes" id="UP000460949"/>
    </source>
</evidence>
<dbReference type="Proteomes" id="UP000460949">
    <property type="component" value="Unassembled WGS sequence"/>
</dbReference>
<dbReference type="RefSeq" id="WP_160835318.1">
    <property type="nucleotide sequence ID" value="NZ_WMET01000001.1"/>
</dbReference>
<evidence type="ECO:0000313" key="1">
    <source>
        <dbReference type="EMBL" id="MYL18878.1"/>
    </source>
</evidence>
<name>A0A845DNS8_9BACI</name>
<protein>
    <submittedName>
        <fullName evidence="1">Uncharacterized protein</fullName>
    </submittedName>
</protein>
<dbReference type="OrthoDB" id="2968723at2"/>
<dbReference type="AlphaFoldDB" id="A0A845DNS8"/>